<dbReference type="EMBL" id="OV170231">
    <property type="protein sequence ID" value="CAH0716806.1"/>
    <property type="molecule type" value="Genomic_DNA"/>
</dbReference>
<feature type="non-terminal residue" evidence="2">
    <location>
        <position position="112"/>
    </location>
</feature>
<dbReference type="OrthoDB" id="7425386at2759"/>
<protein>
    <submittedName>
        <fullName evidence="2">Uncharacterized protein</fullName>
    </submittedName>
</protein>
<keyword evidence="3" id="KW-1185">Reference proteome</keyword>
<reference evidence="2" key="1">
    <citation type="submission" date="2021-12" db="EMBL/GenBank/DDBJ databases">
        <authorList>
            <person name="Martin H S."/>
        </authorList>
    </citation>
    <scope>NUCLEOTIDE SEQUENCE</scope>
</reference>
<proteinExistence type="predicted"/>
<feature type="compositionally biased region" description="Acidic residues" evidence="1">
    <location>
        <begin position="65"/>
        <end position="83"/>
    </location>
</feature>
<feature type="compositionally biased region" description="Polar residues" evidence="1">
    <location>
        <begin position="1"/>
        <end position="10"/>
    </location>
</feature>
<dbReference type="AlphaFoldDB" id="A0A8J9Y811"/>
<name>A0A8J9Y811_9NEOP</name>
<feature type="compositionally biased region" description="Acidic residues" evidence="1">
    <location>
        <begin position="15"/>
        <end position="24"/>
    </location>
</feature>
<dbReference type="Proteomes" id="UP000838878">
    <property type="component" value="Chromosome 11"/>
</dbReference>
<feature type="region of interest" description="Disordered" evidence="1">
    <location>
        <begin position="49"/>
        <end position="87"/>
    </location>
</feature>
<evidence type="ECO:0000313" key="2">
    <source>
        <dbReference type="EMBL" id="CAH0716806.1"/>
    </source>
</evidence>
<feature type="region of interest" description="Disordered" evidence="1">
    <location>
        <begin position="1"/>
        <end position="33"/>
    </location>
</feature>
<sequence>MMSNEITTASRYFECGEESDEYNSDNDYSPYSVRDVDSQALSDELDDDVFLDSRIENDNTSTDLLLEEEPAAEEPSVEEEGEEDKQLQMEVAASTSAMFNILLYHPFSCVLQ</sequence>
<evidence type="ECO:0000256" key="1">
    <source>
        <dbReference type="SAM" id="MobiDB-lite"/>
    </source>
</evidence>
<evidence type="ECO:0000313" key="3">
    <source>
        <dbReference type="Proteomes" id="UP000838878"/>
    </source>
</evidence>
<accession>A0A8J9Y811</accession>
<gene>
    <name evidence="2" type="ORF">BINO364_LOCUS3496</name>
</gene>
<organism evidence="2 3">
    <name type="scientific">Brenthis ino</name>
    <name type="common">lesser marbled fritillary</name>
    <dbReference type="NCBI Taxonomy" id="405034"/>
    <lineage>
        <taxon>Eukaryota</taxon>
        <taxon>Metazoa</taxon>
        <taxon>Ecdysozoa</taxon>
        <taxon>Arthropoda</taxon>
        <taxon>Hexapoda</taxon>
        <taxon>Insecta</taxon>
        <taxon>Pterygota</taxon>
        <taxon>Neoptera</taxon>
        <taxon>Endopterygota</taxon>
        <taxon>Lepidoptera</taxon>
        <taxon>Glossata</taxon>
        <taxon>Ditrysia</taxon>
        <taxon>Papilionoidea</taxon>
        <taxon>Nymphalidae</taxon>
        <taxon>Heliconiinae</taxon>
        <taxon>Argynnini</taxon>
        <taxon>Brenthis</taxon>
    </lineage>
</organism>